<dbReference type="SUPFAM" id="SSF52266">
    <property type="entry name" value="SGNH hydrolase"/>
    <property type="match status" value="1"/>
</dbReference>
<dbReference type="PANTHER" id="PTHR45648">
    <property type="entry name" value="GDSL LIPASE/ACYLHYDROLASE FAMILY PROTEIN (AFU_ORTHOLOGUE AFUA_4G14700)"/>
    <property type="match status" value="1"/>
</dbReference>
<name>A0ABW4I1A0_9SPHN</name>
<evidence type="ECO:0000313" key="3">
    <source>
        <dbReference type="EMBL" id="MFD1611025.1"/>
    </source>
</evidence>
<dbReference type="InterPro" id="IPR036514">
    <property type="entry name" value="SGNH_hydro_sf"/>
</dbReference>
<gene>
    <name evidence="3" type="ORF">ACFSCW_04335</name>
</gene>
<dbReference type="InterPro" id="IPR001087">
    <property type="entry name" value="GDSL"/>
</dbReference>
<dbReference type="GO" id="GO:0016787">
    <property type="term" value="F:hydrolase activity"/>
    <property type="evidence" value="ECO:0007669"/>
    <property type="project" value="UniProtKB-KW"/>
</dbReference>
<proteinExistence type="predicted"/>
<keyword evidence="2" id="KW-0732">Signal</keyword>
<dbReference type="InterPro" id="IPR051058">
    <property type="entry name" value="GDSL_Est/Lipase"/>
</dbReference>
<dbReference type="Proteomes" id="UP001597115">
    <property type="component" value="Unassembled WGS sequence"/>
</dbReference>
<dbReference type="Gene3D" id="3.40.50.1110">
    <property type="entry name" value="SGNH hydrolase"/>
    <property type="match status" value="1"/>
</dbReference>
<dbReference type="CDD" id="cd01846">
    <property type="entry name" value="fatty_acyltransferase_like"/>
    <property type="match status" value="1"/>
</dbReference>
<protein>
    <submittedName>
        <fullName evidence="3">SGNH/GDSL hydrolase family protein</fullName>
    </submittedName>
</protein>
<feature type="signal peptide" evidence="2">
    <location>
        <begin position="1"/>
        <end position="24"/>
    </location>
</feature>
<dbReference type="Pfam" id="PF00657">
    <property type="entry name" value="Lipase_GDSL"/>
    <property type="match status" value="1"/>
</dbReference>
<evidence type="ECO:0000256" key="1">
    <source>
        <dbReference type="ARBA" id="ARBA00022801"/>
    </source>
</evidence>
<dbReference type="PROSITE" id="PS01098">
    <property type="entry name" value="LIPASE_GDSL_SER"/>
    <property type="match status" value="1"/>
</dbReference>
<evidence type="ECO:0000313" key="4">
    <source>
        <dbReference type="Proteomes" id="UP001597115"/>
    </source>
</evidence>
<dbReference type="EMBL" id="JBHUDY010000001">
    <property type="protein sequence ID" value="MFD1611025.1"/>
    <property type="molecule type" value="Genomic_DNA"/>
</dbReference>
<feature type="chain" id="PRO_5047423046" evidence="2">
    <location>
        <begin position="25"/>
        <end position="326"/>
    </location>
</feature>
<dbReference type="PANTHER" id="PTHR45648:SF22">
    <property type="entry name" value="GDSL LIPASE_ACYLHYDROLASE FAMILY PROTEIN (AFU_ORTHOLOGUE AFUA_4G14700)"/>
    <property type="match status" value="1"/>
</dbReference>
<comment type="caution">
    <text evidence="3">The sequence shown here is derived from an EMBL/GenBank/DDBJ whole genome shotgun (WGS) entry which is preliminary data.</text>
</comment>
<dbReference type="RefSeq" id="WP_380887258.1">
    <property type="nucleotide sequence ID" value="NZ_JBHUDY010000001.1"/>
</dbReference>
<organism evidence="3 4">
    <name type="scientific">Sphingomonas tabacisoli</name>
    <dbReference type="NCBI Taxonomy" id="2249466"/>
    <lineage>
        <taxon>Bacteria</taxon>
        <taxon>Pseudomonadati</taxon>
        <taxon>Pseudomonadota</taxon>
        <taxon>Alphaproteobacteria</taxon>
        <taxon>Sphingomonadales</taxon>
        <taxon>Sphingomonadaceae</taxon>
        <taxon>Sphingomonas</taxon>
    </lineage>
</organism>
<keyword evidence="4" id="KW-1185">Reference proteome</keyword>
<dbReference type="InterPro" id="IPR008265">
    <property type="entry name" value="Lipase_GDSL_AS"/>
</dbReference>
<reference evidence="4" key="1">
    <citation type="journal article" date="2019" name="Int. J. Syst. Evol. Microbiol.">
        <title>The Global Catalogue of Microorganisms (GCM) 10K type strain sequencing project: providing services to taxonomists for standard genome sequencing and annotation.</title>
        <authorList>
            <consortium name="The Broad Institute Genomics Platform"/>
            <consortium name="The Broad Institute Genome Sequencing Center for Infectious Disease"/>
            <person name="Wu L."/>
            <person name="Ma J."/>
        </authorList>
    </citation>
    <scope>NUCLEOTIDE SEQUENCE [LARGE SCALE GENOMIC DNA]</scope>
    <source>
        <strain evidence="4">CGMCC 1.16275</strain>
    </source>
</reference>
<accession>A0ABW4I1A0</accession>
<evidence type="ECO:0000256" key="2">
    <source>
        <dbReference type="SAM" id="SignalP"/>
    </source>
</evidence>
<sequence length="326" mass="34521">MKLHRLMRGVFAAALVTSALPAVAATPNSFDALYVFGDSLVDAGNIATLTGNKTPNPALGYRNGRFTNGYDYVDYINFELFGTPTRASLQGGNNYSFGGARVVTDATDTIPDLTLQISTYAAAKGGAADPNALYILNAGGNDIFALERFQAGNANALLPFTNSADYVNAIVSTYSGQVQRLNDLGARNILITGIPNATDPQAFTIDAQLQSALDGLSLNANTNLYRFSYLKFFQQLQANPGSLGLPPLRTDLSCIQLQAQASDCAGIFSFDGTHPTAAVQSALFRSIAGQFGVSAVPEPRVWAMMLAGFLLMGAAIRRQQGRLAPA</sequence>
<keyword evidence="1 3" id="KW-0378">Hydrolase</keyword>